<proteinExistence type="predicted"/>
<evidence type="ECO:0000256" key="4">
    <source>
        <dbReference type="SAM" id="SignalP"/>
    </source>
</evidence>
<evidence type="ECO:0000256" key="3">
    <source>
        <dbReference type="SAM" id="MobiDB-lite"/>
    </source>
</evidence>
<evidence type="ECO:0000256" key="1">
    <source>
        <dbReference type="ARBA" id="ARBA00004196"/>
    </source>
</evidence>
<dbReference type="Proteomes" id="UP000236544">
    <property type="component" value="Unassembled WGS sequence"/>
</dbReference>
<feature type="chain" id="PRO_5006066576" evidence="4">
    <location>
        <begin position="21"/>
        <end position="289"/>
    </location>
</feature>
<sequence>MKFTSAFTAVLLTCARLALADSETFGLLVIRSGSSLQYASAYAKDSKLYLGSSSDSLSAVVTDDGKLKLSDDKYAVVNSDGSVVEGSESEGSSEFSISEGHLFYGGKDGFVAVPSGSAYLMYTQNSDSSSVGVAIRATSTSGSTVPDFSPSAKNSSSSSSSSSSSATGASSTSAASQTTLTPSSGANAAVSQIGDGQIQATTAASSKATSSAAAVSQIGDGQIQAPSSVASSSSSASKTTVSAVSQISDGQIQATSSSASVQIQSENGGAQAVMGLGAGFAAAAAALLL</sequence>
<name>A0A0P1KXC0_9SACH</name>
<organism evidence="5 6">
    <name type="scientific">Lachancea quebecensis</name>
    <dbReference type="NCBI Taxonomy" id="1654605"/>
    <lineage>
        <taxon>Eukaryota</taxon>
        <taxon>Fungi</taxon>
        <taxon>Dikarya</taxon>
        <taxon>Ascomycota</taxon>
        <taxon>Saccharomycotina</taxon>
        <taxon>Saccharomycetes</taxon>
        <taxon>Saccharomycetales</taxon>
        <taxon>Saccharomycetaceae</taxon>
        <taxon>Lachancea</taxon>
    </lineage>
</organism>
<reference evidence="6" key="1">
    <citation type="submission" date="2015-10" db="EMBL/GenBank/DDBJ databases">
        <authorList>
            <person name="Devillers H."/>
        </authorList>
    </citation>
    <scope>NUCLEOTIDE SEQUENCE [LARGE SCALE GENOMIC DNA]</scope>
</reference>
<evidence type="ECO:0000256" key="2">
    <source>
        <dbReference type="ARBA" id="ARBA00022729"/>
    </source>
</evidence>
<gene>
    <name evidence="5" type="ORF">LAQU0_S01e11100g</name>
</gene>
<dbReference type="EMBL" id="LN890560">
    <property type="protein sequence ID" value="CUS20633.1"/>
    <property type="molecule type" value="Genomic_DNA"/>
</dbReference>
<dbReference type="PROSITE" id="PS50256">
    <property type="entry name" value="PIR_REPEAT_2"/>
    <property type="match status" value="3"/>
</dbReference>
<keyword evidence="6" id="KW-1185">Reference proteome</keyword>
<feature type="compositionally biased region" description="Low complexity" evidence="3">
    <location>
        <begin position="149"/>
        <end position="184"/>
    </location>
</feature>
<dbReference type="PROSITE" id="PS00929">
    <property type="entry name" value="PIR_REPEAT_1"/>
    <property type="match status" value="1"/>
</dbReference>
<evidence type="ECO:0000313" key="5">
    <source>
        <dbReference type="EMBL" id="CUS20633.1"/>
    </source>
</evidence>
<accession>A0A0P1KXC0</accession>
<dbReference type="OrthoDB" id="5415592at2759"/>
<evidence type="ECO:0000313" key="6">
    <source>
        <dbReference type="Proteomes" id="UP000236544"/>
    </source>
</evidence>
<dbReference type="InterPro" id="IPR000420">
    <property type="entry name" value="Yeast_PIR_rpt"/>
</dbReference>
<feature type="region of interest" description="Disordered" evidence="3">
    <location>
        <begin position="140"/>
        <end position="188"/>
    </location>
</feature>
<comment type="subcellular location">
    <subcellularLocation>
        <location evidence="1">Cell envelope</location>
    </subcellularLocation>
</comment>
<keyword evidence="2 4" id="KW-0732">Signal</keyword>
<feature type="signal peptide" evidence="4">
    <location>
        <begin position="1"/>
        <end position="20"/>
    </location>
</feature>
<protein>
    <submittedName>
        <fullName evidence="5">LAQU0S01e11100g1_1</fullName>
    </submittedName>
</protein>
<dbReference type="GO" id="GO:0005199">
    <property type="term" value="F:structural constituent of cell wall"/>
    <property type="evidence" value="ECO:0007669"/>
    <property type="project" value="InterPro"/>
</dbReference>
<dbReference type="AlphaFoldDB" id="A0A0P1KXC0"/>
<dbReference type="Pfam" id="PF00399">
    <property type="entry name" value="PIR"/>
    <property type="match status" value="3"/>
</dbReference>